<dbReference type="InterPro" id="IPR004776">
    <property type="entry name" value="Mem_transp_PIN-like"/>
</dbReference>
<keyword evidence="3" id="KW-0813">Transport</keyword>
<dbReference type="GO" id="GO:0055085">
    <property type="term" value="P:transmembrane transport"/>
    <property type="evidence" value="ECO:0007669"/>
    <property type="project" value="InterPro"/>
</dbReference>
<evidence type="ECO:0000256" key="8">
    <source>
        <dbReference type="SAM" id="Phobius"/>
    </source>
</evidence>
<name>A0A9X2FKS2_9LACO</name>
<keyword evidence="5 8" id="KW-0812">Transmembrane</keyword>
<dbReference type="Pfam" id="PF03547">
    <property type="entry name" value="Mem_trans"/>
    <property type="match status" value="1"/>
</dbReference>
<gene>
    <name evidence="9" type="ORF">LB941_09225</name>
</gene>
<feature type="transmembrane region" description="Helical" evidence="8">
    <location>
        <begin position="288"/>
        <end position="310"/>
    </location>
</feature>
<evidence type="ECO:0000256" key="4">
    <source>
        <dbReference type="ARBA" id="ARBA00022475"/>
    </source>
</evidence>
<accession>A0A9X2FKS2</accession>
<evidence type="ECO:0000256" key="5">
    <source>
        <dbReference type="ARBA" id="ARBA00022692"/>
    </source>
</evidence>
<keyword evidence="6 8" id="KW-1133">Transmembrane helix</keyword>
<evidence type="ECO:0000256" key="3">
    <source>
        <dbReference type="ARBA" id="ARBA00022448"/>
    </source>
</evidence>
<evidence type="ECO:0000256" key="2">
    <source>
        <dbReference type="ARBA" id="ARBA00010145"/>
    </source>
</evidence>
<evidence type="ECO:0000313" key="10">
    <source>
        <dbReference type="Proteomes" id="UP001139006"/>
    </source>
</evidence>
<proteinExistence type="inferred from homology"/>
<sequence length="315" mass="35217">MQVFVHSISGVLVILIMVVVGYILAKKGWFDEKASGLIARLVTQVALPCYMIDTVTTKFTATELMKMIPNLRYPALSMTILLALALAVVRVFKIDKNRRGVFTSMFFNSNTVFVGLPINEALFGNQSIPYVLIYYMCNTTFFWTIGTYFIQKDGRQKTRIDIRQAIRKVFSPPLLGYIVGVIFVLLHIKLPTFLESDMHYLGGLTIPLSMIFIGLSVAHAGLNRMTLHKDNVLILIGRFICAPLLMTLIIMPISMPMLMKQVFILQSAMPVMTNAPVVAKLYGADADYAAVMVTETTLMTVVVVPIIMLITQNFV</sequence>
<dbReference type="EMBL" id="JAIULA010000019">
    <property type="protein sequence ID" value="MCP0887512.1"/>
    <property type="molecule type" value="Genomic_DNA"/>
</dbReference>
<feature type="transmembrane region" description="Helical" evidence="8">
    <location>
        <begin position="73"/>
        <end position="92"/>
    </location>
</feature>
<feature type="transmembrane region" description="Helical" evidence="8">
    <location>
        <begin position="6"/>
        <end position="25"/>
    </location>
</feature>
<dbReference type="PANTHER" id="PTHR36838">
    <property type="entry name" value="AUXIN EFFLUX CARRIER FAMILY PROTEIN"/>
    <property type="match status" value="1"/>
</dbReference>
<protein>
    <submittedName>
        <fullName evidence="9">AEC family transporter</fullName>
    </submittedName>
</protein>
<organism evidence="9 10">
    <name type="scientific">Ligilactobacillus ubinensis</name>
    <dbReference type="NCBI Taxonomy" id="2876789"/>
    <lineage>
        <taxon>Bacteria</taxon>
        <taxon>Bacillati</taxon>
        <taxon>Bacillota</taxon>
        <taxon>Bacilli</taxon>
        <taxon>Lactobacillales</taxon>
        <taxon>Lactobacillaceae</taxon>
        <taxon>Ligilactobacillus</taxon>
    </lineage>
</organism>
<keyword evidence="7 8" id="KW-0472">Membrane</keyword>
<keyword evidence="10" id="KW-1185">Reference proteome</keyword>
<dbReference type="GO" id="GO:0005886">
    <property type="term" value="C:plasma membrane"/>
    <property type="evidence" value="ECO:0007669"/>
    <property type="project" value="UniProtKB-SubCell"/>
</dbReference>
<feature type="transmembrane region" description="Helical" evidence="8">
    <location>
        <begin position="170"/>
        <end position="188"/>
    </location>
</feature>
<comment type="caution">
    <text evidence="9">The sequence shown here is derived from an EMBL/GenBank/DDBJ whole genome shotgun (WGS) entry which is preliminary data.</text>
</comment>
<evidence type="ECO:0000256" key="6">
    <source>
        <dbReference type="ARBA" id="ARBA00022989"/>
    </source>
</evidence>
<evidence type="ECO:0000256" key="1">
    <source>
        <dbReference type="ARBA" id="ARBA00004651"/>
    </source>
</evidence>
<dbReference type="RefSeq" id="WP_253361450.1">
    <property type="nucleotide sequence ID" value="NZ_JAIULA010000019.1"/>
</dbReference>
<dbReference type="Proteomes" id="UP001139006">
    <property type="component" value="Unassembled WGS sequence"/>
</dbReference>
<evidence type="ECO:0000256" key="7">
    <source>
        <dbReference type="ARBA" id="ARBA00023136"/>
    </source>
</evidence>
<dbReference type="InterPro" id="IPR038770">
    <property type="entry name" value="Na+/solute_symporter_sf"/>
</dbReference>
<keyword evidence="4" id="KW-1003">Cell membrane</keyword>
<reference evidence="9 10" key="1">
    <citation type="journal article" date="2023" name="Int. J. Syst. Evol. Microbiol.">
        <title>Ligilactobacillus ubinensis sp. nov., a novel species isolated from the wild ferment of a durian fruit (Durio zibethinus).</title>
        <authorList>
            <person name="Heng Y.C."/>
            <person name="Menon N."/>
            <person name="Chen B."/>
            <person name="Loo B.Z.L."/>
            <person name="Wong G.W.J."/>
            <person name="Lim A.C.H."/>
            <person name="Silvaraju S."/>
            <person name="Kittelmann S."/>
        </authorList>
    </citation>
    <scope>NUCLEOTIDE SEQUENCE [LARGE SCALE GENOMIC DNA]</scope>
    <source>
        <strain evidence="9 10">WILCCON 0076</strain>
    </source>
</reference>
<comment type="subcellular location">
    <subcellularLocation>
        <location evidence="1">Cell membrane</location>
        <topology evidence="1">Multi-pass membrane protein</topology>
    </subcellularLocation>
</comment>
<comment type="similarity">
    <text evidence="2">Belongs to the auxin efflux carrier (TC 2.A.69) family.</text>
</comment>
<dbReference type="Gene3D" id="1.20.1530.20">
    <property type="match status" value="1"/>
</dbReference>
<evidence type="ECO:0000313" key="9">
    <source>
        <dbReference type="EMBL" id="MCP0887512.1"/>
    </source>
</evidence>
<dbReference type="PANTHER" id="PTHR36838:SF1">
    <property type="entry name" value="SLR1864 PROTEIN"/>
    <property type="match status" value="1"/>
</dbReference>
<feature type="transmembrane region" description="Helical" evidence="8">
    <location>
        <begin position="200"/>
        <end position="220"/>
    </location>
</feature>
<dbReference type="AlphaFoldDB" id="A0A9X2FKS2"/>
<feature type="transmembrane region" description="Helical" evidence="8">
    <location>
        <begin position="99"/>
        <end position="118"/>
    </location>
</feature>
<feature type="transmembrane region" description="Helical" evidence="8">
    <location>
        <begin position="232"/>
        <end position="253"/>
    </location>
</feature>
<feature type="transmembrane region" description="Helical" evidence="8">
    <location>
        <begin position="130"/>
        <end position="150"/>
    </location>
</feature>